<dbReference type="Gene3D" id="3.30.565.10">
    <property type="entry name" value="Histidine kinase-like ATPase, C-terminal domain"/>
    <property type="match status" value="1"/>
</dbReference>
<dbReference type="EMBL" id="JAVREY010000135">
    <property type="protein sequence ID" value="MDT0469844.1"/>
    <property type="molecule type" value="Genomic_DNA"/>
</dbReference>
<dbReference type="CDD" id="cd16936">
    <property type="entry name" value="HATPase_RsbW-like"/>
    <property type="match status" value="1"/>
</dbReference>
<organism evidence="3 4">
    <name type="scientific">Streptomyces gibsoniae</name>
    <dbReference type="NCBI Taxonomy" id="3075529"/>
    <lineage>
        <taxon>Bacteria</taxon>
        <taxon>Bacillati</taxon>
        <taxon>Actinomycetota</taxon>
        <taxon>Actinomycetes</taxon>
        <taxon>Kitasatosporales</taxon>
        <taxon>Streptomycetaceae</taxon>
        <taxon>Streptomyces</taxon>
    </lineage>
</organism>
<dbReference type="InterPro" id="IPR052016">
    <property type="entry name" value="Bact_Sigma-Reg"/>
</dbReference>
<dbReference type="PANTHER" id="PTHR43156">
    <property type="entry name" value="STAGE II SPORULATION PROTEIN E-RELATED"/>
    <property type="match status" value="1"/>
</dbReference>
<feature type="domain" description="PPM-type phosphatase" evidence="2">
    <location>
        <begin position="371"/>
        <end position="578"/>
    </location>
</feature>
<dbReference type="InterPro" id="IPR036890">
    <property type="entry name" value="HATPase_C_sf"/>
</dbReference>
<keyword evidence="4" id="KW-1185">Reference proteome</keyword>
<accession>A0ABU2U9E3</accession>
<dbReference type="InterPro" id="IPR001932">
    <property type="entry name" value="PPM-type_phosphatase-like_dom"/>
</dbReference>
<name>A0ABU2U9E3_9ACTN</name>
<comment type="caution">
    <text evidence="3">The sequence shown here is derived from an EMBL/GenBank/DDBJ whole genome shotgun (WGS) entry which is preliminary data.</text>
</comment>
<dbReference type="PANTHER" id="PTHR43156:SF2">
    <property type="entry name" value="STAGE II SPORULATION PROTEIN E"/>
    <property type="match status" value="1"/>
</dbReference>
<dbReference type="Gene3D" id="3.30.450.40">
    <property type="match status" value="1"/>
</dbReference>
<reference evidence="4" key="1">
    <citation type="submission" date="2023-07" db="EMBL/GenBank/DDBJ databases">
        <title>30 novel species of actinomycetes from the DSMZ collection.</title>
        <authorList>
            <person name="Nouioui I."/>
        </authorList>
    </citation>
    <scope>NUCLEOTIDE SEQUENCE [LARGE SCALE GENOMIC DNA]</scope>
    <source>
        <strain evidence="4">DSM 41699</strain>
    </source>
</reference>
<dbReference type="Pfam" id="PF07228">
    <property type="entry name" value="SpoIIE"/>
    <property type="match status" value="1"/>
</dbReference>
<evidence type="ECO:0000313" key="4">
    <source>
        <dbReference type="Proteomes" id="UP001183809"/>
    </source>
</evidence>
<keyword evidence="1" id="KW-0378">Hydrolase</keyword>
<dbReference type="RefSeq" id="WP_311701262.1">
    <property type="nucleotide sequence ID" value="NZ_JAVREY010000135.1"/>
</dbReference>
<dbReference type="SUPFAM" id="SSF81606">
    <property type="entry name" value="PP2C-like"/>
    <property type="match status" value="1"/>
</dbReference>
<dbReference type="SUPFAM" id="SSF55781">
    <property type="entry name" value="GAF domain-like"/>
    <property type="match status" value="1"/>
</dbReference>
<proteinExistence type="predicted"/>
<dbReference type="SUPFAM" id="SSF55874">
    <property type="entry name" value="ATPase domain of HSP90 chaperone/DNA topoisomerase II/histidine kinase"/>
    <property type="match status" value="1"/>
</dbReference>
<dbReference type="Proteomes" id="UP001183809">
    <property type="component" value="Unassembled WGS sequence"/>
</dbReference>
<dbReference type="Pfam" id="PF13581">
    <property type="entry name" value="HATPase_c_2"/>
    <property type="match status" value="1"/>
</dbReference>
<dbReference type="InterPro" id="IPR003594">
    <property type="entry name" value="HATPase_dom"/>
</dbReference>
<evidence type="ECO:0000259" key="2">
    <source>
        <dbReference type="SMART" id="SM00331"/>
    </source>
</evidence>
<protein>
    <submittedName>
        <fullName evidence="3">Serine/threonine-protein phosphatase</fullName>
    </submittedName>
</protein>
<gene>
    <name evidence="3" type="ORF">RM764_44130</name>
</gene>
<dbReference type="SMART" id="SM00331">
    <property type="entry name" value="PP2C_SIG"/>
    <property type="match status" value="1"/>
</dbReference>
<evidence type="ECO:0000256" key="1">
    <source>
        <dbReference type="ARBA" id="ARBA00022801"/>
    </source>
</evidence>
<dbReference type="InterPro" id="IPR036457">
    <property type="entry name" value="PPM-type-like_dom_sf"/>
</dbReference>
<evidence type="ECO:0000313" key="3">
    <source>
        <dbReference type="EMBL" id="MDT0469844.1"/>
    </source>
</evidence>
<dbReference type="InterPro" id="IPR029016">
    <property type="entry name" value="GAF-like_dom_sf"/>
</dbReference>
<sequence length="720" mass="76510">MAERDELLTAAARRCLRDLRASAVSIYLHAPESSMLDAVVVAVTLLGVGALDNLSVDDDVYASTVAFRSGNITTRHSMDILGKHPDLAVFTPFPFTTAAVPLSSAQRRFGALTVRWAETFHTLAHGEKDYLAKAGAELSLTLDSLAAAGVCMEPPPVPIVVVPAAPDVDAQGTELPAGGSVPAEAPLLYHLHKLAVQSASVTRTEDAADLALKRVMGAFSARAMAISLVEADRLRVVGAVGCSREFLGALNGLPVSRSTPETEAIARTRQFRYESWEAQVQGRVPVGGSGVTGYSWVVLPLLAEGRAVGVCSLAFDPDDRHARAGEPVLTALSGLLGEAFERTQLHDAQHALAQKLQETLLPRMLPQPAGVLVTSRYVPTTGGIELGGDWYDLISLPDGGLAAVVGDVEGHSTAAAVVMGQLRTAVRAYASEGHDPASVLARTNHLLIDLDTGLFATCCCLWIDADTGAARIADAGHPTPMIRTVGGRYEAEDISTGTALGIEPDPDYQATDLTLEPGTTIALYTNGLSGRDEQPLKEAFESALTASDGELETLGDQLIGAVGPCSTADDTALLLMRFEGRASKVQRQFRQLAIQRRDLQGVHRTRKELREWLRSWSLDSAVDEAELLTSEVVTNALVHGDSDVSVCVRQYPDHIRVEVRDSDPHPARPVTVPRAEDEAEGGRGLLIVSALASGWGNSPSGRGKTVWFELPAEAGSETPH</sequence>
<dbReference type="Gene3D" id="3.60.40.10">
    <property type="entry name" value="PPM-type phosphatase domain"/>
    <property type="match status" value="1"/>
</dbReference>